<keyword evidence="2" id="KW-0238">DNA-binding</keyword>
<dbReference type="SUPFAM" id="SSF48008">
    <property type="entry name" value="GntR ligand-binding domain-like"/>
    <property type="match status" value="1"/>
</dbReference>
<accession>A0ABS8P980</accession>
<dbReference type="InterPro" id="IPR011711">
    <property type="entry name" value="GntR_C"/>
</dbReference>
<dbReference type="Proteomes" id="UP001199469">
    <property type="component" value="Unassembled WGS sequence"/>
</dbReference>
<evidence type="ECO:0000313" key="5">
    <source>
        <dbReference type="EMBL" id="MCD2194837.1"/>
    </source>
</evidence>
<evidence type="ECO:0000256" key="1">
    <source>
        <dbReference type="ARBA" id="ARBA00023015"/>
    </source>
</evidence>
<dbReference type="PANTHER" id="PTHR43537">
    <property type="entry name" value="TRANSCRIPTIONAL REGULATOR, GNTR FAMILY"/>
    <property type="match status" value="1"/>
</dbReference>
<dbReference type="SUPFAM" id="SSF46785">
    <property type="entry name" value="Winged helix' DNA-binding domain"/>
    <property type="match status" value="1"/>
</dbReference>
<keyword evidence="1" id="KW-0805">Transcription regulation</keyword>
<dbReference type="Pfam" id="PF07729">
    <property type="entry name" value="FCD"/>
    <property type="match status" value="1"/>
</dbReference>
<name>A0ABS8P980_9PSEU</name>
<dbReference type="PANTHER" id="PTHR43537:SF24">
    <property type="entry name" value="GLUCONATE OPERON TRANSCRIPTIONAL REPRESSOR"/>
    <property type="match status" value="1"/>
</dbReference>
<gene>
    <name evidence="5" type="ORF">LQ327_15810</name>
</gene>
<evidence type="ECO:0000256" key="3">
    <source>
        <dbReference type="ARBA" id="ARBA00023163"/>
    </source>
</evidence>
<dbReference type="InterPro" id="IPR008920">
    <property type="entry name" value="TF_FadR/GntR_C"/>
</dbReference>
<feature type="domain" description="HTH gntR-type" evidence="4">
    <location>
        <begin position="19"/>
        <end position="86"/>
    </location>
</feature>
<comment type="caution">
    <text evidence="5">The sequence shown here is derived from an EMBL/GenBank/DDBJ whole genome shotgun (WGS) entry which is preliminary data.</text>
</comment>
<evidence type="ECO:0000313" key="6">
    <source>
        <dbReference type="Proteomes" id="UP001199469"/>
    </source>
</evidence>
<dbReference type="RefSeq" id="WP_230735337.1">
    <property type="nucleotide sequence ID" value="NZ_JAJNDB010000003.1"/>
</dbReference>
<proteinExistence type="predicted"/>
<dbReference type="EMBL" id="JAJNDB010000003">
    <property type="protein sequence ID" value="MCD2194837.1"/>
    <property type="molecule type" value="Genomic_DNA"/>
</dbReference>
<dbReference type="InterPro" id="IPR000524">
    <property type="entry name" value="Tscrpt_reg_HTH_GntR"/>
</dbReference>
<dbReference type="Gene3D" id="1.10.10.10">
    <property type="entry name" value="Winged helix-like DNA-binding domain superfamily/Winged helix DNA-binding domain"/>
    <property type="match status" value="1"/>
</dbReference>
<dbReference type="InterPro" id="IPR036390">
    <property type="entry name" value="WH_DNA-bd_sf"/>
</dbReference>
<evidence type="ECO:0000259" key="4">
    <source>
        <dbReference type="PROSITE" id="PS50949"/>
    </source>
</evidence>
<dbReference type="SMART" id="SM00345">
    <property type="entry name" value="HTH_GNTR"/>
    <property type="match status" value="1"/>
</dbReference>
<organism evidence="5 6">
    <name type="scientific">Actinomycetospora endophytica</name>
    <dbReference type="NCBI Taxonomy" id="2291215"/>
    <lineage>
        <taxon>Bacteria</taxon>
        <taxon>Bacillati</taxon>
        <taxon>Actinomycetota</taxon>
        <taxon>Actinomycetes</taxon>
        <taxon>Pseudonocardiales</taxon>
        <taxon>Pseudonocardiaceae</taxon>
        <taxon>Actinomycetospora</taxon>
    </lineage>
</organism>
<evidence type="ECO:0000256" key="2">
    <source>
        <dbReference type="ARBA" id="ARBA00023125"/>
    </source>
</evidence>
<dbReference type="InterPro" id="IPR036388">
    <property type="entry name" value="WH-like_DNA-bd_sf"/>
</dbReference>
<dbReference type="Pfam" id="PF00392">
    <property type="entry name" value="GntR"/>
    <property type="match status" value="1"/>
</dbReference>
<reference evidence="5 6" key="1">
    <citation type="submission" date="2021-11" db="EMBL/GenBank/DDBJ databases">
        <title>Draft genome sequence of Actinomycetospora sp. SF1 isolated from the rhizosphere soil.</title>
        <authorList>
            <person name="Duangmal K."/>
            <person name="Chantavorakit T."/>
        </authorList>
    </citation>
    <scope>NUCLEOTIDE SEQUENCE [LARGE SCALE GENOMIC DNA]</scope>
    <source>
        <strain evidence="5 6">TBRC 5722</strain>
    </source>
</reference>
<dbReference type="Gene3D" id="1.20.120.530">
    <property type="entry name" value="GntR ligand-binding domain-like"/>
    <property type="match status" value="1"/>
</dbReference>
<dbReference type="CDD" id="cd07377">
    <property type="entry name" value="WHTH_GntR"/>
    <property type="match status" value="1"/>
</dbReference>
<sequence>MVASSGTSTGGSWSLGEALALPDRVALLLRDRILSGELPPGTFLRVDRLGEEFGVSQTPVREALQSLRADDMVRALPRRGYVVAPMARGDVGDLFAAQAHLTGELAARAAVAVGPADLTALREHDGEVGRLVEVCDAHGADDEEGADDEDGLALAHAEHEFHAAVNRAAASRKLAWLAGCAERYLPPRFYTASAAWRSATRRSHSDLLDALAAGDAERARDVMSRHVLDGRDLLLAHLDQKGFFEAM</sequence>
<keyword evidence="3" id="KW-0804">Transcription</keyword>
<protein>
    <submittedName>
        <fullName evidence="5">GntR family transcriptional regulator</fullName>
    </submittedName>
</protein>
<keyword evidence="6" id="KW-1185">Reference proteome</keyword>
<dbReference type="PROSITE" id="PS50949">
    <property type="entry name" value="HTH_GNTR"/>
    <property type="match status" value="1"/>
</dbReference>
<dbReference type="SMART" id="SM00895">
    <property type="entry name" value="FCD"/>
    <property type="match status" value="1"/>
</dbReference>